<proteinExistence type="inferred from homology"/>
<dbReference type="SUPFAM" id="SSF52540">
    <property type="entry name" value="P-loop containing nucleoside triphosphate hydrolases"/>
    <property type="match status" value="1"/>
</dbReference>
<comment type="similarity">
    <text evidence="1">Belongs to the TrbE/VirB4 family.</text>
</comment>
<dbReference type="Proteomes" id="UP000218731">
    <property type="component" value="Plasmid pKF715D"/>
</dbReference>
<accession>A0A1L7NQ83</accession>
<geneLocation type="plasmid" evidence="10">
    <name>pkf715d dna</name>
</geneLocation>
<dbReference type="Pfam" id="PF19044">
    <property type="entry name" value="P-loop_TraG"/>
    <property type="match status" value="1"/>
</dbReference>
<feature type="domain" description="CagE TrbE VirB component of type IV transporter system central" evidence="7">
    <location>
        <begin position="180"/>
        <end position="383"/>
    </location>
</feature>
<protein>
    <recommendedName>
        <fullName evidence="5">Type IV secretion system protein virB4</fullName>
    </recommendedName>
</protein>
<evidence type="ECO:0000256" key="2">
    <source>
        <dbReference type="ARBA" id="ARBA00022741"/>
    </source>
</evidence>
<evidence type="ECO:0000256" key="3">
    <source>
        <dbReference type="ARBA" id="ARBA00022840"/>
    </source>
</evidence>
<gene>
    <name evidence="9" type="ORF">KF715C_pD340</name>
</gene>
<evidence type="ECO:0000256" key="5">
    <source>
        <dbReference type="ARBA" id="ARBA00023635"/>
    </source>
</evidence>
<dbReference type="AlphaFoldDB" id="A0A1L7NQ83"/>
<organism evidence="9 10">
    <name type="scientific">Pseudomonas putida</name>
    <name type="common">Arthrobacter siderocapsulatus</name>
    <dbReference type="NCBI Taxonomy" id="303"/>
    <lineage>
        <taxon>Bacteria</taxon>
        <taxon>Pseudomonadati</taxon>
        <taxon>Pseudomonadota</taxon>
        <taxon>Gammaproteobacteria</taxon>
        <taxon>Pseudomonadales</taxon>
        <taxon>Pseudomonadaceae</taxon>
        <taxon>Pseudomonas</taxon>
    </lineage>
</organism>
<dbReference type="PANTHER" id="PTHR30121:SF12">
    <property type="entry name" value="TYPE IV SECRETION SYSTEM PROTEIN CAGE"/>
    <property type="match status" value="1"/>
</dbReference>
<dbReference type="GO" id="GO:0005524">
    <property type="term" value="F:ATP binding"/>
    <property type="evidence" value="ECO:0007669"/>
    <property type="project" value="UniProtKB-KW"/>
</dbReference>
<name>A0A1L7NQ83_PSEPU</name>
<evidence type="ECO:0000259" key="7">
    <source>
        <dbReference type="Pfam" id="PF03135"/>
    </source>
</evidence>
<dbReference type="RefSeq" id="WP_096427297.1">
    <property type="nucleotide sequence ID" value="NZ_AP015033.1"/>
</dbReference>
<dbReference type="NCBIfam" id="TIGR00929">
    <property type="entry name" value="VirB4_CagE"/>
    <property type="match status" value="1"/>
</dbReference>
<sequence length="811" mass="91991">MSFAETLRKKVIKHEPPVAERLPFEVHVDRHTVMTKNRDYMQVIRLTGASFESADDEQVNIWHKRLNALLKNISSHNVGVWQHIIRRREHRFPPGEFPEGFAKDLNDKYSSRLSGEKLRVNELYLTIVYRPFPSAIGSAMFNLMSKADKSSRQAEREQAVEKLDKVVRQVMRTLRRYDAEKLGIYKHQGVYCSEPMEFMGFLLNGRWQRVAIGQAPLRKLLPASRPFWGNETVEVRGATSTYFGAMLGIGTYPAETGPVFLNELLNAPYDFVLTQSFSFIKQESARRTMRIAQSRMEAAEDDATSQIDEIDDALDDLASRRIVMGEHHFNLFVKSDTVEGLNDNVADAIDILGDTGMTPVREDLAIVSAFWAQFPGQFKDRPRVSGINSKNFSGFAPLHNFPSGRLTNNHWGDALTMYMTTAGTPYYFSFHSSDPQDKNDVKIKDVGHTMVLGPTGSGKTAWVAFNLAMLTKFGATCVLFTKDRDTEIIIRALGGRYYPVQSGVPTNWNPFQLDKDNPITMPFLKRLTLYLAAPQGNVDALDVTDVERIEAAVNSVLRKDLEHRRLGRVLDFLDVDSIIYKRLQRWCYARRAGQPDGENAWVFDNKTDTLAGSLGDALITGFDVTAFLNSDELRAPINMYLFHLVQSLVDGRRFALFIAEFWKALGDAPFQDFVEDQLKTIRKNNGFVVLDSQSPKDALKSPIAHTLIEQTPNKILFPNDKADYEQYKTLGVSDRVFQLVKETDPESSRIFVLQQGHSSVVCKFDMEGMKFELDVLSSKKHTVAMVDALRAEYGDEPENWLPHFKAAERKS</sequence>
<dbReference type="InterPro" id="IPR004346">
    <property type="entry name" value="CagE_TrbE_VirB"/>
</dbReference>
<keyword evidence="3" id="KW-0067">ATP-binding</keyword>
<dbReference type="EMBL" id="AP015033">
    <property type="protein sequence ID" value="BAW27592.1"/>
    <property type="molecule type" value="Genomic_DNA"/>
</dbReference>
<dbReference type="Pfam" id="PF03135">
    <property type="entry name" value="CagE_TrbE_VirB"/>
    <property type="match status" value="1"/>
</dbReference>
<evidence type="ECO:0000313" key="10">
    <source>
        <dbReference type="Proteomes" id="UP000218731"/>
    </source>
</evidence>
<keyword evidence="6" id="KW-0175">Coiled coil</keyword>
<evidence type="ECO:0000259" key="8">
    <source>
        <dbReference type="Pfam" id="PF19044"/>
    </source>
</evidence>
<dbReference type="InterPro" id="IPR018145">
    <property type="entry name" value="CagE_TrbE_VirB_cntrl_dom"/>
</dbReference>
<dbReference type="InterPro" id="IPR043964">
    <property type="entry name" value="P-loop_TraG"/>
</dbReference>
<reference evidence="9 10" key="1">
    <citation type="submission" date="2015-11" db="EMBL/GenBank/DDBJ databases">
        <title>Complete genome sequencing of a biphenyl-degrading bacterium, Pseudomonas putida KF715 (=NBRC110667).</title>
        <authorList>
            <person name="Suenaga H."/>
            <person name="Fujihara N."/>
            <person name="Watanabe T."/>
            <person name="Hirose J."/>
            <person name="Kimura N."/>
            <person name="Yamazoe A."/>
            <person name="Hosoyama A."/>
            <person name="Shimodaira J."/>
            <person name="Furukawa K."/>
        </authorList>
    </citation>
    <scope>NUCLEOTIDE SEQUENCE [LARGE SCALE GENOMIC DNA]</scope>
    <source>
        <strain evidence="9 10">KF715</strain>
        <plasmid evidence="10">Plasmid pkf715d dna</plasmid>
    </source>
</reference>
<evidence type="ECO:0000256" key="6">
    <source>
        <dbReference type="SAM" id="Coils"/>
    </source>
</evidence>
<feature type="domain" description="TraG P-loop" evidence="8">
    <location>
        <begin position="649"/>
        <end position="736"/>
    </location>
</feature>
<dbReference type="PANTHER" id="PTHR30121">
    <property type="entry name" value="UNCHARACTERIZED PROTEIN YJGR-RELATED"/>
    <property type="match status" value="1"/>
</dbReference>
<evidence type="ECO:0000256" key="1">
    <source>
        <dbReference type="ARBA" id="ARBA00006512"/>
    </source>
</evidence>
<feature type="coiled-coil region" evidence="6">
    <location>
        <begin position="282"/>
        <end position="316"/>
    </location>
</feature>
<dbReference type="InterPro" id="IPR051162">
    <property type="entry name" value="T4SS_component"/>
</dbReference>
<dbReference type="Gene3D" id="3.40.50.300">
    <property type="entry name" value="P-loop containing nucleotide triphosphate hydrolases"/>
    <property type="match status" value="1"/>
</dbReference>
<dbReference type="InterPro" id="IPR027417">
    <property type="entry name" value="P-loop_NTPase"/>
</dbReference>
<keyword evidence="9" id="KW-0614">Plasmid</keyword>
<keyword evidence="2" id="KW-0547">Nucleotide-binding</keyword>
<keyword evidence="4" id="KW-0843">Virulence</keyword>
<evidence type="ECO:0000313" key="9">
    <source>
        <dbReference type="EMBL" id="BAW27592.1"/>
    </source>
</evidence>
<evidence type="ECO:0000256" key="4">
    <source>
        <dbReference type="ARBA" id="ARBA00023026"/>
    </source>
</evidence>